<dbReference type="AlphaFoldDB" id="A0A6A6EUL7"/>
<proteinExistence type="predicted"/>
<evidence type="ECO:0000313" key="1">
    <source>
        <dbReference type="EMBL" id="KAF2193576.1"/>
    </source>
</evidence>
<name>A0A6A6EUL7_9PEZI</name>
<dbReference type="Proteomes" id="UP000800200">
    <property type="component" value="Unassembled WGS sequence"/>
</dbReference>
<accession>A0A6A6EUL7</accession>
<evidence type="ECO:0000313" key="2">
    <source>
        <dbReference type="Proteomes" id="UP000800200"/>
    </source>
</evidence>
<dbReference type="EMBL" id="ML994613">
    <property type="protein sequence ID" value="KAF2193576.1"/>
    <property type="molecule type" value="Genomic_DNA"/>
</dbReference>
<gene>
    <name evidence="1" type="ORF">K469DRAFT_238690</name>
</gene>
<sequence length="152" mass="17042">MGSGGGCYLWGMPGKQMMYQLKLYICCYSQCEGLSSANLAPLFLPYSALTFLVGRFWPCSWCSRAFGVMTRSRRDLTRRARWPHLHLQLPLIGRPYSELRLVGVGISEWGAAPISCVAYHIPRRGERWFAFASIGGQSQTVFLLAAVNESLN</sequence>
<keyword evidence="2" id="KW-1185">Reference proteome</keyword>
<protein>
    <submittedName>
        <fullName evidence="1">Uncharacterized protein</fullName>
    </submittedName>
</protein>
<reference evidence="1" key="1">
    <citation type="journal article" date="2020" name="Stud. Mycol.">
        <title>101 Dothideomycetes genomes: a test case for predicting lifestyles and emergence of pathogens.</title>
        <authorList>
            <person name="Haridas S."/>
            <person name="Albert R."/>
            <person name="Binder M."/>
            <person name="Bloem J."/>
            <person name="Labutti K."/>
            <person name="Salamov A."/>
            <person name="Andreopoulos B."/>
            <person name="Baker S."/>
            <person name="Barry K."/>
            <person name="Bills G."/>
            <person name="Bluhm B."/>
            <person name="Cannon C."/>
            <person name="Castanera R."/>
            <person name="Culley D."/>
            <person name="Daum C."/>
            <person name="Ezra D."/>
            <person name="Gonzalez J."/>
            <person name="Henrissat B."/>
            <person name="Kuo A."/>
            <person name="Liang C."/>
            <person name="Lipzen A."/>
            <person name="Lutzoni F."/>
            <person name="Magnuson J."/>
            <person name="Mondo S."/>
            <person name="Nolan M."/>
            <person name="Ohm R."/>
            <person name="Pangilinan J."/>
            <person name="Park H.-J."/>
            <person name="Ramirez L."/>
            <person name="Alfaro M."/>
            <person name="Sun H."/>
            <person name="Tritt A."/>
            <person name="Yoshinaga Y."/>
            <person name="Zwiers L.-H."/>
            <person name="Turgeon B."/>
            <person name="Goodwin S."/>
            <person name="Spatafora J."/>
            <person name="Crous P."/>
            <person name="Grigoriev I."/>
        </authorList>
    </citation>
    <scope>NUCLEOTIDE SEQUENCE</scope>
    <source>
        <strain evidence="1">CBS 207.26</strain>
    </source>
</reference>
<organism evidence="1 2">
    <name type="scientific">Zopfia rhizophila CBS 207.26</name>
    <dbReference type="NCBI Taxonomy" id="1314779"/>
    <lineage>
        <taxon>Eukaryota</taxon>
        <taxon>Fungi</taxon>
        <taxon>Dikarya</taxon>
        <taxon>Ascomycota</taxon>
        <taxon>Pezizomycotina</taxon>
        <taxon>Dothideomycetes</taxon>
        <taxon>Dothideomycetes incertae sedis</taxon>
        <taxon>Zopfiaceae</taxon>
        <taxon>Zopfia</taxon>
    </lineage>
</organism>